<dbReference type="EMBL" id="FODF01000001">
    <property type="protein sequence ID" value="SEN21563.1"/>
    <property type="molecule type" value="Genomic_DNA"/>
</dbReference>
<dbReference type="Proteomes" id="UP000199512">
    <property type="component" value="Unassembled WGS sequence"/>
</dbReference>
<dbReference type="Gene3D" id="1.10.510.10">
    <property type="entry name" value="Transferase(Phosphotransferase) domain 1"/>
    <property type="match status" value="1"/>
</dbReference>
<dbReference type="RefSeq" id="WP_091973462.1">
    <property type="nucleotide sequence ID" value="NZ_CAUWDX010000035.1"/>
</dbReference>
<evidence type="ECO:0000313" key="2">
    <source>
        <dbReference type="EMBL" id="SEN21563.1"/>
    </source>
</evidence>
<organism evidence="2 3">
    <name type="scientific">Peptostreptococcus russellii</name>
    <dbReference type="NCBI Taxonomy" id="215200"/>
    <lineage>
        <taxon>Bacteria</taxon>
        <taxon>Bacillati</taxon>
        <taxon>Bacillota</taxon>
        <taxon>Clostridia</taxon>
        <taxon>Peptostreptococcales</taxon>
        <taxon>Peptostreptococcaceae</taxon>
        <taxon>Peptostreptococcus</taxon>
    </lineage>
</organism>
<dbReference type="InterPro" id="IPR002575">
    <property type="entry name" value="Aminoglycoside_PTrfase"/>
</dbReference>
<evidence type="ECO:0000313" key="3">
    <source>
        <dbReference type="Proteomes" id="UP000199512"/>
    </source>
</evidence>
<keyword evidence="2" id="KW-0808">Transferase</keyword>
<name>A0A1H8EPZ8_9FIRM</name>
<dbReference type="GO" id="GO:0016779">
    <property type="term" value="F:nucleotidyltransferase activity"/>
    <property type="evidence" value="ECO:0007669"/>
    <property type="project" value="UniProtKB-KW"/>
</dbReference>
<sequence>MIDIKTVENAINNKIFMEKYAQGKNFPLNFCYYKINVEELANGEYNYNYKLNIKIKYNERNIEETAVLRINYGSQMHLDNQIEYEYNALEYLKDTGLTPFPIFLDTSKDLIEKEYLLMSFIEGRQFDYKKDLLYGANCLAQIHKYKSNHKFDFVEPNDPFAAMIDECKEMYSKYEKSDFFDKEVDNRIKIIFENANKRLKESNIGNKSERTLINTELNSSNFIMKEEKCYLLDWEKPIIGEKEQDLGHFLAPTTTFWKTDIILSKKEIDNFMEIYYKIYYNKKDVSSCELKSDDKYILFREKVYKYIVFNCLRGLTWCAMAWVEYNDSEKTLINEFTFNKLKEYLKLDFMDNIIESFI</sequence>
<protein>
    <submittedName>
        <fullName evidence="2">2-phospho-L-lactate guanylyltransferase</fullName>
    </submittedName>
</protein>
<feature type="domain" description="Aminoglycoside phosphotransferase" evidence="1">
    <location>
        <begin position="39"/>
        <end position="251"/>
    </location>
</feature>
<keyword evidence="3" id="KW-1185">Reference proteome</keyword>
<dbReference type="Pfam" id="PF01636">
    <property type="entry name" value="APH"/>
    <property type="match status" value="1"/>
</dbReference>
<dbReference type="Gene3D" id="3.30.200.20">
    <property type="entry name" value="Phosphorylase Kinase, domain 1"/>
    <property type="match status" value="1"/>
</dbReference>
<dbReference type="InterPro" id="IPR011009">
    <property type="entry name" value="Kinase-like_dom_sf"/>
</dbReference>
<gene>
    <name evidence="2" type="ORF">SAMN05216454_101204</name>
</gene>
<dbReference type="OrthoDB" id="3171511at2"/>
<keyword evidence="2" id="KW-0548">Nucleotidyltransferase</keyword>
<reference evidence="2 3" key="1">
    <citation type="submission" date="2016-10" db="EMBL/GenBank/DDBJ databases">
        <authorList>
            <person name="de Groot N.N."/>
        </authorList>
    </citation>
    <scope>NUCLEOTIDE SEQUENCE [LARGE SCALE GENOMIC DNA]</scope>
    <source>
        <strain evidence="2 3">Calf135</strain>
    </source>
</reference>
<evidence type="ECO:0000259" key="1">
    <source>
        <dbReference type="Pfam" id="PF01636"/>
    </source>
</evidence>
<dbReference type="STRING" id="215200.SAMN05216454_101204"/>
<dbReference type="AlphaFoldDB" id="A0A1H8EPZ8"/>
<accession>A0A1H8EPZ8</accession>
<proteinExistence type="predicted"/>
<dbReference type="SUPFAM" id="SSF56112">
    <property type="entry name" value="Protein kinase-like (PK-like)"/>
    <property type="match status" value="1"/>
</dbReference>